<proteinExistence type="inferred from homology"/>
<dbReference type="SUPFAM" id="SSF53383">
    <property type="entry name" value="PLP-dependent transferases"/>
    <property type="match status" value="1"/>
</dbReference>
<dbReference type="STRING" id="1810919.A0A3D8T4B8"/>
<dbReference type="PANTHER" id="PTHR42790:SF21">
    <property type="entry name" value="AROMATIC_AMINOADIPATE AMINOTRANSFERASE 1"/>
    <property type="match status" value="1"/>
</dbReference>
<dbReference type="GO" id="GO:0019878">
    <property type="term" value="P:lysine biosynthetic process via aminoadipic acid"/>
    <property type="evidence" value="ECO:0007669"/>
    <property type="project" value="TreeGrafter"/>
</dbReference>
<sequence length="555" mass="61438">MGSIGTGPVDLSHHINRKSKARHPSPLKDIIKFMGQDGMISLAGGLPHPSLFPLHGARFDCLPPSSSMPDVDNGDLADDLISLTLGRGSNPGDLDLTQFLQYGTTPPSHPKSDESNCAISGSGTGNKQLLTLCKELTDVVHSPPCEYECLLHPGNTNAWAKVVGMLCEDDDFVLVEEYTYPSAQALWIPLGVRAVPVSADAQGISASVLRDTLAGWDGEARGARRPRVLYLVAVGSNPTGLSISTERRKEIYDVCVEFGTHPKPQASVPNRPNESIDIILVEDDPYYFLQYPSYNPSHTTQEFTPLSTPTFLQTLTPSFLSLDTQGRVIRLESFSKTLFPGLRLGYFIANPLFTERLLRATEVETQDPAGLSQAFILALLRKWGVDGYLQWLQRLQEEYRVRRDWLVRAFYKSFVVLPAAESPLPNAEGFVACLESATGLKPVFSFIDPEAGMFVWSKWYFSGVKRFSVLSSDSGNVDPEQMFATELWEALAAELVLLTPGSYYHPWQGGDKVSTRERGAEEGTAHFRFSFATPTEEQIGLAVERVRRVVERFWV</sequence>
<protein>
    <submittedName>
        <fullName evidence="7">PLP-dependent transferase</fullName>
    </submittedName>
</protein>
<evidence type="ECO:0000256" key="2">
    <source>
        <dbReference type="ARBA" id="ARBA00007441"/>
    </source>
</evidence>
<evidence type="ECO:0000256" key="4">
    <source>
        <dbReference type="ARBA" id="ARBA00022679"/>
    </source>
</evidence>
<dbReference type="GO" id="GO:0009074">
    <property type="term" value="P:aromatic amino acid family catabolic process"/>
    <property type="evidence" value="ECO:0007669"/>
    <property type="project" value="TreeGrafter"/>
</dbReference>
<keyword evidence="3" id="KW-0032">Aminotransferase</keyword>
<dbReference type="Gene3D" id="3.40.640.10">
    <property type="entry name" value="Type I PLP-dependent aspartate aminotransferase-like (Major domain)"/>
    <property type="match status" value="1"/>
</dbReference>
<gene>
    <name evidence="7" type="ORF">DSM5745_00691</name>
</gene>
<comment type="caution">
    <text evidence="7">The sequence shown here is derived from an EMBL/GenBank/DDBJ whole genome shotgun (WGS) entry which is preliminary data.</text>
</comment>
<dbReference type="PANTHER" id="PTHR42790">
    <property type="entry name" value="AMINOTRANSFERASE"/>
    <property type="match status" value="1"/>
</dbReference>
<reference evidence="7 8" key="1">
    <citation type="journal article" date="2018" name="IMA Fungus">
        <title>IMA Genome-F 9: Draft genome sequence of Annulohypoxylon stygium, Aspergillus mulundensis, Berkeleyomyces basicola (syn. Thielaviopsis basicola), Ceratocystis smalleyi, two Cercospora beticola strains, Coleophoma cylindrospora, Fusarium fracticaudum, Phialophora cf. hyalina, and Morchella septimelata.</title>
        <authorList>
            <person name="Wingfield B.D."/>
            <person name="Bills G.F."/>
            <person name="Dong Y."/>
            <person name="Huang W."/>
            <person name="Nel W.J."/>
            <person name="Swalarsk-Parry B.S."/>
            <person name="Vaghefi N."/>
            <person name="Wilken P.M."/>
            <person name="An Z."/>
            <person name="de Beer Z.W."/>
            <person name="De Vos L."/>
            <person name="Chen L."/>
            <person name="Duong T.A."/>
            <person name="Gao Y."/>
            <person name="Hammerbacher A."/>
            <person name="Kikkert J.R."/>
            <person name="Li Y."/>
            <person name="Li H."/>
            <person name="Li K."/>
            <person name="Li Q."/>
            <person name="Liu X."/>
            <person name="Ma X."/>
            <person name="Naidoo K."/>
            <person name="Pethybridge S.J."/>
            <person name="Sun J."/>
            <person name="Steenkamp E.T."/>
            <person name="van der Nest M.A."/>
            <person name="van Wyk S."/>
            <person name="Wingfield M.J."/>
            <person name="Xiong C."/>
            <person name="Yue Q."/>
            <person name="Zhang X."/>
        </authorList>
    </citation>
    <scope>NUCLEOTIDE SEQUENCE [LARGE SCALE GENOMIC DNA]</scope>
    <source>
        <strain evidence="7 8">DSM 5745</strain>
    </source>
</reference>
<accession>A0A3D8T4B8</accession>
<feature type="region of interest" description="Disordered" evidence="6">
    <location>
        <begin position="1"/>
        <end position="23"/>
    </location>
</feature>
<evidence type="ECO:0000256" key="5">
    <source>
        <dbReference type="ARBA" id="ARBA00022898"/>
    </source>
</evidence>
<dbReference type="CDD" id="cd00609">
    <property type="entry name" value="AAT_like"/>
    <property type="match status" value="1"/>
</dbReference>
<keyword evidence="8" id="KW-1185">Reference proteome</keyword>
<dbReference type="AlphaFoldDB" id="A0A3D8T4B8"/>
<feature type="compositionally biased region" description="Basic residues" evidence="6">
    <location>
        <begin position="14"/>
        <end position="23"/>
    </location>
</feature>
<comment type="similarity">
    <text evidence="2">Belongs to the class-I pyridoxal-phosphate-dependent aminotransferase family.</text>
</comment>
<dbReference type="GO" id="GO:0047536">
    <property type="term" value="F:2-aminoadipate transaminase activity"/>
    <property type="evidence" value="ECO:0007669"/>
    <property type="project" value="TreeGrafter"/>
</dbReference>
<keyword evidence="5" id="KW-0663">Pyridoxal phosphate</keyword>
<evidence type="ECO:0000256" key="3">
    <source>
        <dbReference type="ARBA" id="ARBA00022576"/>
    </source>
</evidence>
<name>A0A3D8T4B8_9EURO</name>
<dbReference type="GO" id="GO:0006571">
    <property type="term" value="P:tyrosine biosynthetic process"/>
    <property type="evidence" value="ECO:0007669"/>
    <property type="project" value="TreeGrafter"/>
</dbReference>
<organism evidence="7 8">
    <name type="scientific">Aspergillus mulundensis</name>
    <dbReference type="NCBI Taxonomy" id="1810919"/>
    <lineage>
        <taxon>Eukaryota</taxon>
        <taxon>Fungi</taxon>
        <taxon>Dikarya</taxon>
        <taxon>Ascomycota</taxon>
        <taxon>Pezizomycotina</taxon>
        <taxon>Eurotiomycetes</taxon>
        <taxon>Eurotiomycetidae</taxon>
        <taxon>Eurotiales</taxon>
        <taxon>Aspergillaceae</taxon>
        <taxon>Aspergillus</taxon>
        <taxon>Aspergillus subgen. Nidulantes</taxon>
    </lineage>
</organism>
<evidence type="ECO:0000256" key="6">
    <source>
        <dbReference type="SAM" id="MobiDB-lite"/>
    </source>
</evidence>
<dbReference type="GeneID" id="38111061"/>
<evidence type="ECO:0000313" key="7">
    <source>
        <dbReference type="EMBL" id="RDW93369.1"/>
    </source>
</evidence>
<dbReference type="InterPro" id="IPR015424">
    <property type="entry name" value="PyrdxlP-dep_Trfase"/>
</dbReference>
<dbReference type="RefSeq" id="XP_026608552.1">
    <property type="nucleotide sequence ID" value="XM_026742707.1"/>
</dbReference>
<dbReference type="Proteomes" id="UP000256690">
    <property type="component" value="Unassembled WGS sequence"/>
</dbReference>
<dbReference type="OrthoDB" id="691673at2759"/>
<comment type="cofactor">
    <cofactor evidence="1">
        <name>pyridoxal 5'-phosphate</name>
        <dbReference type="ChEBI" id="CHEBI:597326"/>
    </cofactor>
</comment>
<evidence type="ECO:0000256" key="1">
    <source>
        <dbReference type="ARBA" id="ARBA00001933"/>
    </source>
</evidence>
<dbReference type="InterPro" id="IPR015421">
    <property type="entry name" value="PyrdxlP-dep_Trfase_major"/>
</dbReference>
<dbReference type="InterPro" id="IPR050859">
    <property type="entry name" value="Class-I_PLP-dep_aminotransf"/>
</dbReference>
<dbReference type="GO" id="GO:0008793">
    <property type="term" value="F:aromatic-amino-acid transaminase activity"/>
    <property type="evidence" value="ECO:0007669"/>
    <property type="project" value="TreeGrafter"/>
</dbReference>
<evidence type="ECO:0000313" key="8">
    <source>
        <dbReference type="Proteomes" id="UP000256690"/>
    </source>
</evidence>
<keyword evidence="4 7" id="KW-0808">Transferase</keyword>
<dbReference type="EMBL" id="PVWQ01000001">
    <property type="protein sequence ID" value="RDW93369.1"/>
    <property type="molecule type" value="Genomic_DNA"/>
</dbReference>